<dbReference type="GO" id="GO:0003735">
    <property type="term" value="F:structural constituent of ribosome"/>
    <property type="evidence" value="ECO:0007669"/>
    <property type="project" value="InterPro"/>
</dbReference>
<dbReference type="EMBL" id="MHLU01000028">
    <property type="protein sequence ID" value="OGZ20184.1"/>
    <property type="molecule type" value="Genomic_DNA"/>
</dbReference>
<comment type="similarity">
    <text evidence="1">Belongs to the universal ribosomal protein uS9 family.</text>
</comment>
<evidence type="ECO:0000313" key="8">
    <source>
        <dbReference type="Proteomes" id="UP000178106"/>
    </source>
</evidence>
<feature type="region of interest" description="Disordered" evidence="6">
    <location>
        <begin position="107"/>
        <end position="126"/>
    </location>
</feature>
<organism evidence="7 8">
    <name type="scientific">Candidatus Lloydbacteria bacterium RIFOXYC12_FULL_46_25</name>
    <dbReference type="NCBI Taxonomy" id="1798670"/>
    <lineage>
        <taxon>Bacteria</taxon>
        <taxon>Candidatus Lloydiibacteriota</taxon>
    </lineage>
</organism>
<dbReference type="InterPro" id="IPR000754">
    <property type="entry name" value="Ribosomal_uS9"/>
</dbReference>
<evidence type="ECO:0000256" key="4">
    <source>
        <dbReference type="ARBA" id="ARBA00035259"/>
    </source>
</evidence>
<dbReference type="PANTHER" id="PTHR21569:SF1">
    <property type="entry name" value="SMALL RIBOSOMAL SUBUNIT PROTEIN US9M"/>
    <property type="match status" value="1"/>
</dbReference>
<evidence type="ECO:0000256" key="1">
    <source>
        <dbReference type="ARBA" id="ARBA00005251"/>
    </source>
</evidence>
<dbReference type="NCBIfam" id="NF001099">
    <property type="entry name" value="PRK00132.1"/>
    <property type="match status" value="1"/>
</dbReference>
<proteinExistence type="inferred from homology"/>
<evidence type="ECO:0000256" key="5">
    <source>
        <dbReference type="ARBA" id="ARBA00035523"/>
    </source>
</evidence>
<sequence>MEAVGRRKTAIARVRATASTKNSFTVNDRPLEEYFGTPQLQKIVTSPVEREGFPGKYGITIKVLGGGIHAQAEAIRHGLSRILVKEDPAEKGELKKLGFLKRDSRKVERKHFGLKKARKASQWSKR</sequence>
<dbReference type="GO" id="GO:0006412">
    <property type="term" value="P:translation"/>
    <property type="evidence" value="ECO:0007669"/>
    <property type="project" value="InterPro"/>
</dbReference>
<evidence type="ECO:0000256" key="6">
    <source>
        <dbReference type="SAM" id="MobiDB-lite"/>
    </source>
</evidence>
<dbReference type="GO" id="GO:0003723">
    <property type="term" value="F:RNA binding"/>
    <property type="evidence" value="ECO:0007669"/>
    <property type="project" value="TreeGrafter"/>
</dbReference>
<dbReference type="SUPFAM" id="SSF54211">
    <property type="entry name" value="Ribosomal protein S5 domain 2-like"/>
    <property type="match status" value="1"/>
</dbReference>
<name>A0A1G2E2V6_9BACT</name>
<dbReference type="GO" id="GO:0005737">
    <property type="term" value="C:cytoplasm"/>
    <property type="evidence" value="ECO:0007669"/>
    <property type="project" value="UniProtKB-ARBA"/>
</dbReference>
<comment type="caution">
    <text evidence="7">The sequence shown here is derived from an EMBL/GenBank/DDBJ whole genome shotgun (WGS) entry which is preliminary data.</text>
</comment>
<gene>
    <name evidence="7" type="ORF">A2494_02720</name>
</gene>
<evidence type="ECO:0000256" key="2">
    <source>
        <dbReference type="ARBA" id="ARBA00022980"/>
    </source>
</evidence>
<dbReference type="InterPro" id="IPR023035">
    <property type="entry name" value="Ribosomal_uS9_bac/plastid"/>
</dbReference>
<reference evidence="7 8" key="1">
    <citation type="journal article" date="2016" name="Nat. Commun.">
        <title>Thousands of microbial genomes shed light on interconnected biogeochemical processes in an aquifer system.</title>
        <authorList>
            <person name="Anantharaman K."/>
            <person name="Brown C.T."/>
            <person name="Hug L.A."/>
            <person name="Sharon I."/>
            <person name="Castelle C.J."/>
            <person name="Probst A.J."/>
            <person name="Thomas B.C."/>
            <person name="Singh A."/>
            <person name="Wilkins M.J."/>
            <person name="Karaoz U."/>
            <person name="Brodie E.L."/>
            <person name="Williams K.H."/>
            <person name="Hubbard S.S."/>
            <person name="Banfield J.F."/>
        </authorList>
    </citation>
    <scope>NUCLEOTIDE SEQUENCE [LARGE SCALE GENOMIC DNA]</scope>
</reference>
<dbReference type="GO" id="GO:0015935">
    <property type="term" value="C:small ribosomal subunit"/>
    <property type="evidence" value="ECO:0007669"/>
    <property type="project" value="TreeGrafter"/>
</dbReference>
<evidence type="ECO:0000256" key="3">
    <source>
        <dbReference type="ARBA" id="ARBA00023274"/>
    </source>
</evidence>
<keyword evidence="2 7" id="KW-0689">Ribosomal protein</keyword>
<accession>A0A1G2E2V6</accession>
<dbReference type="AlphaFoldDB" id="A0A1G2E2V6"/>
<dbReference type="Gene3D" id="3.30.230.10">
    <property type="match status" value="1"/>
</dbReference>
<evidence type="ECO:0000313" key="7">
    <source>
        <dbReference type="EMBL" id="OGZ20184.1"/>
    </source>
</evidence>
<dbReference type="InterPro" id="IPR014721">
    <property type="entry name" value="Ribsml_uS5_D2-typ_fold_subgr"/>
</dbReference>
<protein>
    <recommendedName>
        <fullName evidence="4">Small ribosomal subunit protein uS9</fullName>
    </recommendedName>
    <alternativeName>
        <fullName evidence="5">30S ribosomal protein S9</fullName>
    </alternativeName>
</protein>
<dbReference type="InterPro" id="IPR020568">
    <property type="entry name" value="Ribosomal_Su5_D2-typ_SF"/>
</dbReference>
<dbReference type="Proteomes" id="UP000178106">
    <property type="component" value="Unassembled WGS sequence"/>
</dbReference>
<dbReference type="Pfam" id="PF00380">
    <property type="entry name" value="Ribosomal_S9"/>
    <property type="match status" value="1"/>
</dbReference>
<keyword evidence="3" id="KW-0687">Ribonucleoprotein</keyword>
<dbReference type="PANTHER" id="PTHR21569">
    <property type="entry name" value="RIBOSOMAL PROTEIN S9"/>
    <property type="match status" value="1"/>
</dbReference>